<evidence type="ECO:0000256" key="1">
    <source>
        <dbReference type="SAM" id="MobiDB-lite"/>
    </source>
</evidence>
<reference evidence="2" key="1">
    <citation type="journal article" date="2021" name="Nat. Commun.">
        <title>Genetic determinants of endophytism in the Arabidopsis root mycobiome.</title>
        <authorList>
            <person name="Mesny F."/>
            <person name="Miyauchi S."/>
            <person name="Thiergart T."/>
            <person name="Pickel B."/>
            <person name="Atanasova L."/>
            <person name="Karlsson M."/>
            <person name="Huettel B."/>
            <person name="Barry K.W."/>
            <person name="Haridas S."/>
            <person name="Chen C."/>
            <person name="Bauer D."/>
            <person name="Andreopoulos W."/>
            <person name="Pangilinan J."/>
            <person name="LaButti K."/>
            <person name="Riley R."/>
            <person name="Lipzen A."/>
            <person name="Clum A."/>
            <person name="Drula E."/>
            <person name="Henrissat B."/>
            <person name="Kohler A."/>
            <person name="Grigoriev I.V."/>
            <person name="Martin F.M."/>
            <person name="Hacquard S."/>
        </authorList>
    </citation>
    <scope>NUCLEOTIDE SEQUENCE</scope>
    <source>
        <strain evidence="2">MPI-CAGE-AT-0147</strain>
    </source>
</reference>
<dbReference type="AlphaFoldDB" id="A0A9P9FTN5"/>
<gene>
    <name evidence="2" type="ORF">EDB81DRAFT_23587</name>
</gene>
<feature type="compositionally biased region" description="Basic and acidic residues" evidence="1">
    <location>
        <begin position="209"/>
        <end position="218"/>
    </location>
</feature>
<sequence length="302" mass="33154">MVFTLGASRPYLSSVALTQDYHYTAYPFMTFMPRRQRNPYRRSLEVTAFDDAFCSFITPQTRAMRPLQTVDQEASSQPMNRLGLFRALQSEGKDSCLIKVPVDDKIMSDSSPINLVNENISFDAYSTHRRHTTPYSPKLRSSKSSSRSTTPGRYAKAEPIGDGPSIQGICMLRENGWEAVAAKTGVVIGQEFSSLLENSANKATASSPRYDRSSMGREDQIHSRVEKLQLEGGGLWNSASSSTSPEILPLSTIPGHITSICRGDQTCYPWLGDISANAESPGIENPGAWEMETGCGASFEGI</sequence>
<feature type="region of interest" description="Disordered" evidence="1">
    <location>
        <begin position="198"/>
        <end position="218"/>
    </location>
</feature>
<dbReference type="OrthoDB" id="5088089at2759"/>
<dbReference type="EMBL" id="JAGMUV010000001">
    <property type="protein sequence ID" value="KAH7175787.1"/>
    <property type="molecule type" value="Genomic_DNA"/>
</dbReference>
<proteinExistence type="predicted"/>
<feature type="region of interest" description="Disordered" evidence="1">
    <location>
        <begin position="128"/>
        <end position="160"/>
    </location>
</feature>
<dbReference type="Proteomes" id="UP000738349">
    <property type="component" value="Unassembled WGS sequence"/>
</dbReference>
<accession>A0A9P9FTN5</accession>
<name>A0A9P9FTN5_9HYPO</name>
<feature type="compositionally biased region" description="Low complexity" evidence="1">
    <location>
        <begin position="136"/>
        <end position="151"/>
    </location>
</feature>
<feature type="compositionally biased region" description="Polar residues" evidence="1">
    <location>
        <begin position="198"/>
        <end position="207"/>
    </location>
</feature>
<organism evidence="2 3">
    <name type="scientific">Dactylonectria macrodidyma</name>
    <dbReference type="NCBI Taxonomy" id="307937"/>
    <lineage>
        <taxon>Eukaryota</taxon>
        <taxon>Fungi</taxon>
        <taxon>Dikarya</taxon>
        <taxon>Ascomycota</taxon>
        <taxon>Pezizomycotina</taxon>
        <taxon>Sordariomycetes</taxon>
        <taxon>Hypocreomycetidae</taxon>
        <taxon>Hypocreales</taxon>
        <taxon>Nectriaceae</taxon>
        <taxon>Dactylonectria</taxon>
    </lineage>
</organism>
<keyword evidence="3" id="KW-1185">Reference proteome</keyword>
<comment type="caution">
    <text evidence="2">The sequence shown here is derived from an EMBL/GenBank/DDBJ whole genome shotgun (WGS) entry which is preliminary data.</text>
</comment>
<evidence type="ECO:0000313" key="2">
    <source>
        <dbReference type="EMBL" id="KAH7175787.1"/>
    </source>
</evidence>
<protein>
    <submittedName>
        <fullName evidence="2">Uncharacterized protein</fullName>
    </submittedName>
</protein>
<evidence type="ECO:0000313" key="3">
    <source>
        <dbReference type="Proteomes" id="UP000738349"/>
    </source>
</evidence>